<comment type="caution">
    <text evidence="1">The sequence shown here is derived from an EMBL/GenBank/DDBJ whole genome shotgun (WGS) entry which is preliminary data.</text>
</comment>
<proteinExistence type="predicted"/>
<sequence length="70" mass="7730">MCVLNLLPKSRNPLNGFDRTKSSSQPKSRFAGDSLLLEQASSSDESCFMAFSEAGAGGYDRAGFFFWQRI</sequence>
<keyword evidence="2" id="KW-1185">Reference proteome</keyword>
<organism evidence="1 2">
    <name type="scientific">Dendrobium nobile</name>
    <name type="common">Orchid</name>
    <dbReference type="NCBI Taxonomy" id="94219"/>
    <lineage>
        <taxon>Eukaryota</taxon>
        <taxon>Viridiplantae</taxon>
        <taxon>Streptophyta</taxon>
        <taxon>Embryophyta</taxon>
        <taxon>Tracheophyta</taxon>
        <taxon>Spermatophyta</taxon>
        <taxon>Magnoliopsida</taxon>
        <taxon>Liliopsida</taxon>
        <taxon>Asparagales</taxon>
        <taxon>Orchidaceae</taxon>
        <taxon>Epidendroideae</taxon>
        <taxon>Malaxideae</taxon>
        <taxon>Dendrobiinae</taxon>
        <taxon>Dendrobium</taxon>
    </lineage>
</organism>
<dbReference type="AlphaFoldDB" id="A0A8T3BX29"/>
<reference evidence="1" key="1">
    <citation type="journal article" date="2022" name="Front. Genet.">
        <title>Chromosome-Scale Assembly of the Dendrobium nobile Genome Provides Insights Into the Molecular Mechanism of the Biosynthesis of the Medicinal Active Ingredient of Dendrobium.</title>
        <authorList>
            <person name="Xu Q."/>
            <person name="Niu S.-C."/>
            <person name="Li K.-L."/>
            <person name="Zheng P.-J."/>
            <person name="Zhang X.-J."/>
            <person name="Jia Y."/>
            <person name="Liu Y."/>
            <person name="Niu Y.-X."/>
            <person name="Yu L.-H."/>
            <person name="Chen D.-F."/>
            <person name="Zhang G.-Q."/>
        </authorList>
    </citation>
    <scope>NUCLEOTIDE SEQUENCE</scope>
    <source>
        <tissue evidence="1">Leaf</tissue>
    </source>
</reference>
<gene>
    <name evidence="1" type="ORF">KFK09_007508</name>
</gene>
<evidence type="ECO:0000313" key="1">
    <source>
        <dbReference type="EMBL" id="KAI0520043.1"/>
    </source>
</evidence>
<dbReference type="Proteomes" id="UP000829196">
    <property type="component" value="Unassembled WGS sequence"/>
</dbReference>
<protein>
    <submittedName>
        <fullName evidence="1">Uncharacterized protein</fullName>
    </submittedName>
</protein>
<accession>A0A8T3BX29</accession>
<name>A0A8T3BX29_DENNO</name>
<dbReference type="EMBL" id="JAGYWB010000006">
    <property type="protein sequence ID" value="KAI0520043.1"/>
    <property type="molecule type" value="Genomic_DNA"/>
</dbReference>
<evidence type="ECO:0000313" key="2">
    <source>
        <dbReference type="Proteomes" id="UP000829196"/>
    </source>
</evidence>